<dbReference type="CDD" id="cd02440">
    <property type="entry name" value="AdoMet_MTases"/>
    <property type="match status" value="1"/>
</dbReference>
<dbReference type="PANTHER" id="PTHR43861:SF1">
    <property type="entry name" value="TRANS-ACONITATE 2-METHYLTRANSFERASE"/>
    <property type="match status" value="1"/>
</dbReference>
<organism evidence="2 3">
    <name type="scientific">Ornithinibacillus caprae</name>
    <dbReference type="NCBI Taxonomy" id="2678566"/>
    <lineage>
        <taxon>Bacteria</taxon>
        <taxon>Bacillati</taxon>
        <taxon>Bacillota</taxon>
        <taxon>Bacilli</taxon>
        <taxon>Bacillales</taxon>
        <taxon>Bacillaceae</taxon>
        <taxon>Ornithinibacillus</taxon>
    </lineage>
</organism>
<dbReference type="RefSeq" id="WP_155668872.1">
    <property type="nucleotide sequence ID" value="NZ_WOCA01000007.1"/>
</dbReference>
<dbReference type="GO" id="GO:0032259">
    <property type="term" value="P:methylation"/>
    <property type="evidence" value="ECO:0007669"/>
    <property type="project" value="UniProtKB-KW"/>
</dbReference>
<dbReference type="Proteomes" id="UP000469125">
    <property type="component" value="Unassembled WGS sequence"/>
</dbReference>
<accession>A0A6N8FH49</accession>
<evidence type="ECO:0000313" key="2">
    <source>
        <dbReference type="EMBL" id="MUK88900.1"/>
    </source>
</evidence>
<keyword evidence="2" id="KW-0489">Methyltransferase</keyword>
<dbReference type="EMBL" id="WOCA01000007">
    <property type="protein sequence ID" value="MUK88900.1"/>
    <property type="molecule type" value="Genomic_DNA"/>
</dbReference>
<reference evidence="2 3" key="1">
    <citation type="submission" date="2019-11" db="EMBL/GenBank/DDBJ databases">
        <authorList>
            <person name="Li X."/>
        </authorList>
    </citation>
    <scope>NUCLEOTIDE SEQUENCE [LARGE SCALE GENOMIC DNA]</scope>
    <source>
        <strain evidence="2 3">L9</strain>
    </source>
</reference>
<dbReference type="Pfam" id="PF08241">
    <property type="entry name" value="Methyltransf_11"/>
    <property type="match status" value="1"/>
</dbReference>
<name>A0A6N8FH49_9BACI</name>
<dbReference type="InterPro" id="IPR029063">
    <property type="entry name" value="SAM-dependent_MTases_sf"/>
</dbReference>
<evidence type="ECO:0000313" key="3">
    <source>
        <dbReference type="Proteomes" id="UP000469125"/>
    </source>
</evidence>
<sequence>MDILIKKNLINSYNKQAMNRDSMLIPDWKTKERDHFMECLINENKKNILEIGAGPGRDSLYFKENGMETMSIDLSPEMVRLCKEKGLNAKVMSFENLDFPDECVDSIWALNCLLHVPKSHIREVLAEIRRVLKPSALFYLGLYGGMNWEGVWPNDSYEPKRFFSFFEEESIKELLADFLEVEYFNVLPASVVGGSLSFQSIILRK</sequence>
<gene>
    <name evidence="2" type="ORF">GMD78_10895</name>
</gene>
<proteinExistence type="predicted"/>
<dbReference type="AlphaFoldDB" id="A0A6N8FH49"/>
<comment type="caution">
    <text evidence="2">The sequence shown here is derived from an EMBL/GenBank/DDBJ whole genome shotgun (WGS) entry which is preliminary data.</text>
</comment>
<dbReference type="SUPFAM" id="SSF53335">
    <property type="entry name" value="S-adenosyl-L-methionine-dependent methyltransferases"/>
    <property type="match status" value="1"/>
</dbReference>
<keyword evidence="3" id="KW-1185">Reference proteome</keyword>
<dbReference type="InterPro" id="IPR013216">
    <property type="entry name" value="Methyltransf_11"/>
</dbReference>
<protein>
    <submittedName>
        <fullName evidence="2">Methyltransferase domain-containing protein</fullName>
    </submittedName>
</protein>
<evidence type="ECO:0000259" key="1">
    <source>
        <dbReference type="Pfam" id="PF08241"/>
    </source>
</evidence>
<keyword evidence="2" id="KW-0808">Transferase</keyword>
<feature type="domain" description="Methyltransferase type 11" evidence="1">
    <location>
        <begin position="49"/>
        <end position="139"/>
    </location>
</feature>
<dbReference type="GO" id="GO:0008757">
    <property type="term" value="F:S-adenosylmethionine-dependent methyltransferase activity"/>
    <property type="evidence" value="ECO:0007669"/>
    <property type="project" value="InterPro"/>
</dbReference>
<dbReference type="PANTHER" id="PTHR43861">
    <property type="entry name" value="TRANS-ACONITATE 2-METHYLTRANSFERASE-RELATED"/>
    <property type="match status" value="1"/>
</dbReference>
<dbReference type="Gene3D" id="3.40.50.150">
    <property type="entry name" value="Vaccinia Virus protein VP39"/>
    <property type="match status" value="1"/>
</dbReference>